<dbReference type="SUPFAM" id="SSF53474">
    <property type="entry name" value="alpha/beta-Hydrolases"/>
    <property type="match status" value="1"/>
</dbReference>
<dbReference type="Proteomes" id="UP000759131">
    <property type="component" value="Unassembled WGS sequence"/>
</dbReference>
<organism evidence="2">
    <name type="scientific">Medioppia subpectinata</name>
    <dbReference type="NCBI Taxonomy" id="1979941"/>
    <lineage>
        <taxon>Eukaryota</taxon>
        <taxon>Metazoa</taxon>
        <taxon>Ecdysozoa</taxon>
        <taxon>Arthropoda</taxon>
        <taxon>Chelicerata</taxon>
        <taxon>Arachnida</taxon>
        <taxon>Acari</taxon>
        <taxon>Acariformes</taxon>
        <taxon>Sarcoptiformes</taxon>
        <taxon>Oribatida</taxon>
        <taxon>Brachypylina</taxon>
        <taxon>Oppioidea</taxon>
        <taxon>Oppiidae</taxon>
        <taxon>Medioppia</taxon>
    </lineage>
</organism>
<evidence type="ECO:0000259" key="1">
    <source>
        <dbReference type="Pfam" id="PF00561"/>
    </source>
</evidence>
<dbReference type="EMBL" id="OC860653">
    <property type="protein sequence ID" value="CAD7628773.1"/>
    <property type="molecule type" value="Genomic_DNA"/>
</dbReference>
<dbReference type="EMBL" id="CAJPIZ010006078">
    <property type="protein sequence ID" value="CAG2109203.1"/>
    <property type="molecule type" value="Genomic_DNA"/>
</dbReference>
<evidence type="ECO:0000313" key="3">
    <source>
        <dbReference type="Proteomes" id="UP000759131"/>
    </source>
</evidence>
<protein>
    <recommendedName>
        <fullName evidence="1">AB hydrolase-1 domain-containing protein</fullName>
    </recommendedName>
</protein>
<dbReference type="OrthoDB" id="19657at2759"/>
<gene>
    <name evidence="2" type="ORF">OSB1V03_LOCUS9194</name>
</gene>
<sequence length="261" mass="29698">MSDCENDLLGTSSSVLVNGWTVWYEKFGSGPKPVLLISGAMGTGRTDYMPQLDGEHELDFEKFTIIAVEAPGWGRSRPPMRKYCTNVYNNDAQCFQAVMQSLGYERYSIIGWSDGAKVALLMAVQYSQCVESLVLTGISTHITDRCLRFFRSAQNIGCWGIIEFELRSAIRHWFAVLSDHFDDTRVFQSWFECLGRLNHVKPHISFVYLHCIGSDELLSGRRFSYSCREYHFNVRVERGSLVHFYGDNQSSATVNPSHCPE</sequence>
<accession>A0A7R9KSW0</accession>
<dbReference type="PANTHER" id="PTHR46331">
    <property type="entry name" value="VALACYCLOVIR HYDROLASE"/>
    <property type="match status" value="1"/>
</dbReference>
<evidence type="ECO:0000313" key="2">
    <source>
        <dbReference type="EMBL" id="CAD7628773.1"/>
    </source>
</evidence>
<dbReference type="Gene3D" id="3.40.50.1820">
    <property type="entry name" value="alpha/beta hydrolase"/>
    <property type="match status" value="1"/>
</dbReference>
<dbReference type="GO" id="GO:0017171">
    <property type="term" value="F:serine hydrolase activity"/>
    <property type="evidence" value="ECO:0007669"/>
    <property type="project" value="TreeGrafter"/>
</dbReference>
<dbReference type="AlphaFoldDB" id="A0A7R9KSW0"/>
<reference evidence="2" key="1">
    <citation type="submission" date="2020-11" db="EMBL/GenBank/DDBJ databases">
        <authorList>
            <person name="Tran Van P."/>
        </authorList>
    </citation>
    <scope>NUCLEOTIDE SEQUENCE</scope>
</reference>
<dbReference type="InterPro" id="IPR000073">
    <property type="entry name" value="AB_hydrolase_1"/>
</dbReference>
<dbReference type="Pfam" id="PF00561">
    <property type="entry name" value="Abhydrolase_1"/>
    <property type="match status" value="1"/>
</dbReference>
<proteinExistence type="predicted"/>
<feature type="domain" description="AB hydrolase-1" evidence="1">
    <location>
        <begin position="57"/>
        <end position="151"/>
    </location>
</feature>
<keyword evidence="3" id="KW-1185">Reference proteome</keyword>
<dbReference type="PANTHER" id="PTHR46331:SF2">
    <property type="entry name" value="VALACYCLOVIR HYDROLASE"/>
    <property type="match status" value="1"/>
</dbReference>
<name>A0A7R9KSW0_9ACAR</name>
<dbReference type="InterPro" id="IPR029058">
    <property type="entry name" value="AB_hydrolase_fold"/>
</dbReference>